<gene>
    <name evidence="1" type="ORF">D2965_05145</name>
</gene>
<evidence type="ECO:0000313" key="1">
    <source>
        <dbReference type="EMBL" id="RJY50469.1"/>
    </source>
</evidence>
<evidence type="ECO:0008006" key="3">
    <source>
        <dbReference type="Google" id="ProtNLM"/>
    </source>
</evidence>
<reference evidence="1 2" key="1">
    <citation type="submission" date="2018-09" db="EMBL/GenBank/DDBJ databases">
        <title>Genome sequence of Veillonella atypica isolated from periodontal Korean patients.</title>
        <authorList>
            <person name="Lee J.-H."/>
            <person name="Moon J.-H."/>
            <person name="Shin S.-Y."/>
        </authorList>
    </citation>
    <scope>NUCLEOTIDE SEQUENCE [LARGE SCALE GENOMIC DNA]</scope>
    <source>
        <strain evidence="1 2">KHUD_V1</strain>
    </source>
</reference>
<dbReference type="AlphaFoldDB" id="A0A3A6W4B5"/>
<comment type="caution">
    <text evidence="1">The sequence shown here is derived from an EMBL/GenBank/DDBJ whole genome shotgun (WGS) entry which is preliminary data.</text>
</comment>
<dbReference type="Gene3D" id="2.30.110.40">
    <property type="entry name" value="Phage tail tube protein"/>
    <property type="match status" value="1"/>
</dbReference>
<name>A0A3A6W4B5_9FIRM</name>
<sequence>MADKAQTMLAKDVIRAVEARAYMTINGKRRLLLNAKKVTIKVDKTKEEVAILGRINKGNKSTGAKGTGSMTVYDNTPIFTELMLDFMNHGKDVYFDLQVTNEDSDSAAGSRTVVIKGVNIDNFDLTLCDADGKYLEQDVDFTFEGLEIPENFKELDGMQA</sequence>
<dbReference type="InterPro" id="IPR038628">
    <property type="entry name" value="XkdM-like_sf"/>
</dbReference>
<dbReference type="EMBL" id="QXZZ01000026">
    <property type="protein sequence ID" value="RJY50469.1"/>
    <property type="molecule type" value="Genomic_DNA"/>
</dbReference>
<proteinExistence type="predicted"/>
<dbReference type="SUPFAM" id="SSF69279">
    <property type="entry name" value="Phage tail proteins"/>
    <property type="match status" value="1"/>
</dbReference>
<dbReference type="RefSeq" id="WP_119982501.1">
    <property type="nucleotide sequence ID" value="NZ_QXZZ01000026.1"/>
</dbReference>
<dbReference type="InterPro" id="IPR018989">
    <property type="entry name" value="DUF2001"/>
</dbReference>
<dbReference type="Pfam" id="PF09393">
    <property type="entry name" value="DUF2001"/>
    <property type="match status" value="1"/>
</dbReference>
<evidence type="ECO:0000313" key="2">
    <source>
        <dbReference type="Proteomes" id="UP000277803"/>
    </source>
</evidence>
<organism evidence="1 2">
    <name type="scientific">Veillonella atypica</name>
    <dbReference type="NCBI Taxonomy" id="39777"/>
    <lineage>
        <taxon>Bacteria</taxon>
        <taxon>Bacillati</taxon>
        <taxon>Bacillota</taxon>
        <taxon>Negativicutes</taxon>
        <taxon>Veillonellales</taxon>
        <taxon>Veillonellaceae</taxon>
        <taxon>Veillonella</taxon>
    </lineage>
</organism>
<accession>A0A3A6W4B5</accession>
<protein>
    <recommendedName>
        <fullName evidence="3">Phage-like element PBSX protein xkdM</fullName>
    </recommendedName>
</protein>
<dbReference type="Proteomes" id="UP000277803">
    <property type="component" value="Unassembled WGS sequence"/>
</dbReference>